<accession>A0A1G5VID2</accession>
<name>A0A1G5VID2_9FIRM</name>
<organism evidence="1 2">
    <name type="scientific">Allisonella histaminiformans</name>
    <dbReference type="NCBI Taxonomy" id="209880"/>
    <lineage>
        <taxon>Bacteria</taxon>
        <taxon>Bacillati</taxon>
        <taxon>Bacillota</taxon>
        <taxon>Negativicutes</taxon>
        <taxon>Veillonellales</taxon>
        <taxon>Veillonellaceae</taxon>
        <taxon>Allisonella</taxon>
    </lineage>
</organism>
<proteinExistence type="predicted"/>
<sequence>MIDDVVMLISAYTGYEVPMDDMALISYFWKASEKEILADINQEALPDALDPLHTRMTAGQYINARLGEMVGDDGLQTIGSITEGKVSVDITGDSPADRLKSLAMALCQDGGNECACFRKIHW</sequence>
<dbReference type="EMBL" id="FMXA01000007">
    <property type="protein sequence ID" value="SDA45633.1"/>
    <property type="molecule type" value="Genomic_DNA"/>
</dbReference>
<reference evidence="1 2" key="1">
    <citation type="submission" date="2016-10" db="EMBL/GenBank/DDBJ databases">
        <authorList>
            <person name="de Groot N.N."/>
        </authorList>
    </citation>
    <scope>NUCLEOTIDE SEQUENCE [LARGE SCALE GENOMIC DNA]</scope>
    <source>
        <strain evidence="1 2">DSM 15230</strain>
    </source>
</reference>
<gene>
    <name evidence="1" type="ORF">SAMN02910343_00663</name>
</gene>
<evidence type="ECO:0000313" key="2">
    <source>
        <dbReference type="Proteomes" id="UP000199689"/>
    </source>
</evidence>
<dbReference type="OrthoDB" id="14100at31977"/>
<dbReference type="RefSeq" id="WP_091363835.1">
    <property type="nucleotide sequence ID" value="NZ_FMXA01000007.1"/>
</dbReference>
<dbReference type="Proteomes" id="UP000199689">
    <property type="component" value="Unassembled WGS sequence"/>
</dbReference>
<dbReference type="GeneID" id="87755697"/>
<evidence type="ECO:0000313" key="1">
    <source>
        <dbReference type="EMBL" id="SDA45633.1"/>
    </source>
</evidence>
<keyword evidence="2" id="KW-1185">Reference proteome</keyword>
<dbReference type="AlphaFoldDB" id="A0A1G5VID2"/>
<dbReference type="STRING" id="209880.SAMN02910343_00663"/>
<protein>
    <submittedName>
        <fullName evidence="1">Uncharacterized protein</fullName>
    </submittedName>
</protein>